<dbReference type="PANTHER" id="PTHR30050:SF4">
    <property type="entry name" value="ATP-BINDING PROTEIN RV3427C IN INSERTION SEQUENCE-RELATED"/>
    <property type="match status" value="1"/>
</dbReference>
<accession>A0A2H4JCK1</accession>
<dbReference type="PANTHER" id="PTHR30050">
    <property type="entry name" value="CHROMOSOMAL REPLICATION INITIATOR PROTEIN DNAA"/>
    <property type="match status" value="1"/>
</dbReference>
<name>A0A2H4JCK1_9CAUD</name>
<dbReference type="InterPro" id="IPR002611">
    <property type="entry name" value="IstB_ATP-bd"/>
</dbReference>
<proteinExistence type="predicted"/>
<feature type="domain" description="IstB-like ATP-binding" evidence="1">
    <location>
        <begin position="117"/>
        <end position="246"/>
    </location>
</feature>
<dbReference type="GO" id="GO:0006260">
    <property type="term" value="P:DNA replication"/>
    <property type="evidence" value="ECO:0007669"/>
    <property type="project" value="TreeGrafter"/>
</dbReference>
<evidence type="ECO:0000259" key="1">
    <source>
        <dbReference type="Pfam" id="PF01695"/>
    </source>
</evidence>
<dbReference type="Gene3D" id="3.40.50.300">
    <property type="entry name" value="P-loop containing nucleotide triphosphate hydrolases"/>
    <property type="match status" value="1"/>
</dbReference>
<dbReference type="EMBL" id="MF417904">
    <property type="protein sequence ID" value="ASN70266.1"/>
    <property type="molecule type" value="Genomic_DNA"/>
</dbReference>
<organism evidence="2">
    <name type="scientific">uncultured Caudovirales phage</name>
    <dbReference type="NCBI Taxonomy" id="2100421"/>
    <lineage>
        <taxon>Viruses</taxon>
        <taxon>Duplodnaviria</taxon>
        <taxon>Heunggongvirae</taxon>
        <taxon>Uroviricota</taxon>
        <taxon>Caudoviricetes</taxon>
        <taxon>Peduoviridae</taxon>
        <taxon>Maltschvirus</taxon>
        <taxon>Maltschvirus maltsch</taxon>
    </lineage>
</organism>
<dbReference type="InterPro" id="IPR027417">
    <property type="entry name" value="P-loop_NTPase"/>
</dbReference>
<dbReference type="GO" id="GO:0005524">
    <property type="term" value="F:ATP binding"/>
    <property type="evidence" value="ECO:0007669"/>
    <property type="project" value="InterPro"/>
</dbReference>
<reference evidence="2" key="1">
    <citation type="submission" date="2017-06" db="EMBL/GenBank/DDBJ databases">
        <title>Novel phages from South African skin metaviromes.</title>
        <authorList>
            <person name="van Zyl L.J."/>
            <person name="Abrahams Y."/>
            <person name="Stander E.A."/>
            <person name="Kirby B.M."/>
            <person name="Clavaud C."/>
            <person name="Farcet C."/>
            <person name="Breton L."/>
            <person name="Trindade M.I."/>
        </authorList>
    </citation>
    <scope>NUCLEOTIDE SEQUENCE</scope>
</reference>
<protein>
    <submittedName>
        <fullName evidence="2">Putative DNA replication protein</fullName>
    </submittedName>
</protein>
<dbReference type="Pfam" id="PF01695">
    <property type="entry name" value="IstB_IS21"/>
    <property type="match status" value="1"/>
</dbReference>
<dbReference type="CDD" id="cd00009">
    <property type="entry name" value="AAA"/>
    <property type="match status" value="1"/>
</dbReference>
<evidence type="ECO:0000313" key="2">
    <source>
        <dbReference type="EMBL" id="ASN70266.1"/>
    </source>
</evidence>
<gene>
    <name evidence="2" type="ORF">10S9_12</name>
</gene>
<sequence length="260" mass="30044">MDLVPGNQQQISISGNTVLALIKSVSNVPGGSFVIYDIQNYGETQPFWYPDGMVHNAEDRRDKSMMPTEYVYKTAKDFRWDWYRENVEVHKKIANAFIVNYIDFERQGRGLYIYSQTKGSGKTMLACCLCNEIIERYGVSAKFMSVPDFVEQIKDKREGSKEKIDALYQVRLLILDDIGAQTGKQEWIDNALFRLIDYRKREFLPTIFTSNCDSEKLEMDSRTVDRIVSISVDVKIPERSIRREKAEEANAKFIQSLIDA</sequence>
<dbReference type="SUPFAM" id="SSF52540">
    <property type="entry name" value="P-loop containing nucleoside triphosphate hydrolases"/>
    <property type="match status" value="1"/>
</dbReference>